<keyword evidence="6" id="KW-1185">Reference proteome</keyword>
<evidence type="ECO:0000259" key="4">
    <source>
        <dbReference type="Pfam" id="PF24517"/>
    </source>
</evidence>
<comment type="subcellular location">
    <subcellularLocation>
        <location evidence="1">Secreted</location>
    </subcellularLocation>
</comment>
<dbReference type="EMBL" id="BAABFX010000032">
    <property type="protein sequence ID" value="GAA4398619.1"/>
    <property type="molecule type" value="Genomic_DNA"/>
</dbReference>
<sequence>MFPITIDPNYATGANTYPLFDAYVQRGNTYDASAETQLKVGTSDGGGPITARSFLKFGFTNFKNLQIKSASLSLYETHSYSCTAKPFYVHSTASIADPTALRWSNQPGAGTQYGSATVAKGYSSSCADDRVSVPITGLVSWWADNAYTTGWLRLSASETDNYGWKKFASSETSTDPYITFTYNRKPNAASAPVMKAPESYQFTPVSGSTYWFTSASKPTFTSTASDPDRWGTR</sequence>
<evidence type="ECO:0000313" key="6">
    <source>
        <dbReference type="Proteomes" id="UP001500390"/>
    </source>
</evidence>
<feature type="domain" description="Carbohydrate-binding module family 96" evidence="4">
    <location>
        <begin position="18"/>
        <end position="181"/>
    </location>
</feature>
<dbReference type="Pfam" id="PF24517">
    <property type="entry name" value="CBM96"/>
    <property type="match status" value="1"/>
</dbReference>
<dbReference type="NCBIfam" id="NF033679">
    <property type="entry name" value="DNRLRE_dom"/>
    <property type="match status" value="1"/>
</dbReference>
<gene>
    <name evidence="5" type="ORF">GCM10023153_23750</name>
</gene>
<keyword evidence="2" id="KW-0964">Secreted</keyword>
<dbReference type="Proteomes" id="UP001500390">
    <property type="component" value="Unassembled WGS sequence"/>
</dbReference>
<organism evidence="5 6">
    <name type="scientific">Ornithinibacter aureus</name>
    <dbReference type="NCBI Taxonomy" id="622664"/>
    <lineage>
        <taxon>Bacteria</taxon>
        <taxon>Bacillati</taxon>
        <taxon>Actinomycetota</taxon>
        <taxon>Actinomycetes</taxon>
        <taxon>Micrococcales</taxon>
        <taxon>Intrasporangiaceae</taxon>
        <taxon>Ornithinibacter</taxon>
    </lineage>
</organism>
<keyword evidence="3" id="KW-0732">Signal</keyword>
<evidence type="ECO:0000313" key="5">
    <source>
        <dbReference type="EMBL" id="GAA4398619.1"/>
    </source>
</evidence>
<name>A0ABP8K0P0_9MICO</name>
<protein>
    <recommendedName>
        <fullName evidence="4">Carbohydrate-binding module family 96 domain-containing protein</fullName>
    </recommendedName>
</protein>
<evidence type="ECO:0000256" key="2">
    <source>
        <dbReference type="ARBA" id="ARBA00022525"/>
    </source>
</evidence>
<evidence type="ECO:0000256" key="1">
    <source>
        <dbReference type="ARBA" id="ARBA00004613"/>
    </source>
</evidence>
<proteinExistence type="predicted"/>
<comment type="caution">
    <text evidence="5">The sequence shown here is derived from an EMBL/GenBank/DDBJ whole genome shotgun (WGS) entry which is preliminary data.</text>
</comment>
<accession>A0ABP8K0P0</accession>
<reference evidence="6" key="1">
    <citation type="journal article" date="2019" name="Int. J. Syst. Evol. Microbiol.">
        <title>The Global Catalogue of Microorganisms (GCM) 10K type strain sequencing project: providing services to taxonomists for standard genome sequencing and annotation.</title>
        <authorList>
            <consortium name="The Broad Institute Genomics Platform"/>
            <consortium name="The Broad Institute Genome Sequencing Center for Infectious Disease"/>
            <person name="Wu L."/>
            <person name="Ma J."/>
        </authorList>
    </citation>
    <scope>NUCLEOTIDE SEQUENCE [LARGE SCALE GENOMIC DNA]</scope>
    <source>
        <strain evidence="6">JCM 17738</strain>
    </source>
</reference>
<evidence type="ECO:0000256" key="3">
    <source>
        <dbReference type="ARBA" id="ARBA00022729"/>
    </source>
</evidence>
<dbReference type="InterPro" id="IPR055372">
    <property type="entry name" value="CBM96"/>
</dbReference>